<name>A0AAV5GI79_9BASI</name>
<dbReference type="Pfam" id="PF06687">
    <property type="entry name" value="SUR7"/>
    <property type="match status" value="1"/>
</dbReference>
<feature type="compositionally biased region" description="Basic and acidic residues" evidence="1">
    <location>
        <begin position="632"/>
        <end position="644"/>
    </location>
</feature>
<reference evidence="3 4" key="1">
    <citation type="submission" date="2021-12" db="EMBL/GenBank/DDBJ databases">
        <title>High titer production of polyol ester of fatty acids by Rhodotorula paludigena BS15 towards product separation-free biomass refinery.</title>
        <authorList>
            <person name="Mano J."/>
            <person name="Ono H."/>
            <person name="Tanaka T."/>
            <person name="Naito K."/>
            <person name="Sushida H."/>
            <person name="Ike M."/>
            <person name="Tokuyasu K."/>
            <person name="Kitaoka M."/>
        </authorList>
    </citation>
    <scope>NUCLEOTIDE SEQUENCE [LARGE SCALE GENOMIC DNA]</scope>
    <source>
        <strain evidence="3 4">BS15</strain>
    </source>
</reference>
<keyword evidence="2" id="KW-0472">Membrane</keyword>
<evidence type="ECO:0000313" key="3">
    <source>
        <dbReference type="EMBL" id="GJN89848.1"/>
    </source>
</evidence>
<keyword evidence="2" id="KW-0812">Transmembrane</keyword>
<feature type="transmembrane region" description="Helical" evidence="2">
    <location>
        <begin position="329"/>
        <end position="354"/>
    </location>
</feature>
<dbReference type="GO" id="GO:0005886">
    <property type="term" value="C:plasma membrane"/>
    <property type="evidence" value="ECO:0007669"/>
    <property type="project" value="InterPro"/>
</dbReference>
<protein>
    <recommendedName>
        <fullName evidence="5">Pali-domain-containing protein</fullName>
    </recommendedName>
</protein>
<sequence length="786" mass="83872">MPSLLNLSECATALVDELRSAPFQVALDGESAVGYLAGSLSSDSSDGEVAVKLAADIDLYDTEIQIAVLPKLVTEREPSDGEVHRALAAVERPGVIQQTDRYKHEMTFHEVNPPELHHVWFKVQHWVPLEAKHAHRAFAHDHRHALAFYRALTVVHIYDLVLTAEGEREVVNMVKVLSGPHGLLQGGRLAVAAKWLVEQRFYPKKAPTAQIVLRQLEDFFELVCRKPSLLTALNLQEAVIPNSRQSAFHLLILVTVSTPLIKSIHFLKATIDTQVGNTNVQGEITLGCFGYCVGDTCTSAKLGYSLDIAGLLDLGDGRLGDLSNSVLKWITYVLILHPIAAGFGLISVLFGILAHTRGFAGTALSTCFASFAAAIALLAFIFDIAAFVIAKNRISSSDVGGSAELGNAIWMTLAALILYATAGIFFGCGACIIRKQRTQREASEAYKPAPDVEYGSKMRAEAVNAQQRDYLKEGTLPNFPEHDRENIPLTAHNALEYDEPYNQNGGGRYEPRQFASQSDIANLSGNTGAPSLISGVGEGYGRRNPSAPGLPVSLTVDSGLTAPQGPISPGGYSPGGVGAAAPYAAGAAAGAAAAGVGSRLAAEARANRGLATQDDERRLNDATTEPFTGMYGHEEPTHDVRSQDSHYQQHFSPTYAGQYPPYPNATSPPPGASGPSSHGHGAAGGYGAAVPAVVAAAAGYQTTSPTREKPPVLPYRPPTSPPAQQQQQYYVQNPSTYPDPYANSHETGSLAPTYYTHDRYGGGGGAQQQYPQQTGGSTDMYGAPRY</sequence>
<feature type="region of interest" description="Disordered" evidence="1">
    <location>
        <begin position="701"/>
        <end position="727"/>
    </location>
</feature>
<comment type="caution">
    <text evidence="3">The sequence shown here is derived from an EMBL/GenBank/DDBJ whole genome shotgun (WGS) entry which is preliminary data.</text>
</comment>
<proteinExistence type="predicted"/>
<accession>A0AAV5GI79</accession>
<feature type="region of interest" description="Disordered" evidence="1">
    <location>
        <begin position="607"/>
        <end position="683"/>
    </location>
</feature>
<dbReference type="GO" id="GO:0032153">
    <property type="term" value="C:cell division site"/>
    <property type="evidence" value="ECO:0007669"/>
    <property type="project" value="TreeGrafter"/>
</dbReference>
<evidence type="ECO:0000313" key="4">
    <source>
        <dbReference type="Proteomes" id="UP001342314"/>
    </source>
</evidence>
<dbReference type="InterPro" id="IPR009571">
    <property type="entry name" value="SUR7/Rim9-like_fungi"/>
</dbReference>
<evidence type="ECO:0008006" key="5">
    <source>
        <dbReference type="Google" id="ProtNLM"/>
    </source>
</evidence>
<feature type="transmembrane region" description="Helical" evidence="2">
    <location>
        <begin position="366"/>
        <end position="389"/>
    </location>
</feature>
<feature type="transmembrane region" description="Helical" evidence="2">
    <location>
        <begin position="409"/>
        <end position="433"/>
    </location>
</feature>
<feature type="compositionally biased region" description="Pro residues" evidence="1">
    <location>
        <begin position="711"/>
        <end position="721"/>
    </location>
</feature>
<evidence type="ECO:0000256" key="1">
    <source>
        <dbReference type="SAM" id="MobiDB-lite"/>
    </source>
</evidence>
<keyword evidence="2" id="KW-1133">Transmembrane helix</keyword>
<dbReference type="AlphaFoldDB" id="A0AAV5GI79"/>
<evidence type="ECO:0000256" key="2">
    <source>
        <dbReference type="SAM" id="Phobius"/>
    </source>
</evidence>
<dbReference type="PANTHER" id="PTHR28013:SF4">
    <property type="entry name" value="MARVEL DOMAIN-CONTAINING PROTEIN"/>
    <property type="match status" value="1"/>
</dbReference>
<feature type="region of interest" description="Disordered" evidence="1">
    <location>
        <begin position="542"/>
        <end position="566"/>
    </location>
</feature>
<dbReference type="EMBL" id="BQKY01000005">
    <property type="protein sequence ID" value="GJN89848.1"/>
    <property type="molecule type" value="Genomic_DNA"/>
</dbReference>
<dbReference type="InterPro" id="IPR051380">
    <property type="entry name" value="pH-response_reg_palI/RIM9"/>
</dbReference>
<organism evidence="3 4">
    <name type="scientific">Rhodotorula paludigena</name>
    <dbReference type="NCBI Taxonomy" id="86838"/>
    <lineage>
        <taxon>Eukaryota</taxon>
        <taxon>Fungi</taxon>
        <taxon>Dikarya</taxon>
        <taxon>Basidiomycota</taxon>
        <taxon>Pucciniomycotina</taxon>
        <taxon>Microbotryomycetes</taxon>
        <taxon>Sporidiobolales</taxon>
        <taxon>Sporidiobolaceae</taxon>
        <taxon>Rhodotorula</taxon>
    </lineage>
</organism>
<dbReference type="Proteomes" id="UP001342314">
    <property type="component" value="Unassembled WGS sequence"/>
</dbReference>
<feature type="region of interest" description="Disordered" evidence="1">
    <location>
        <begin position="742"/>
        <end position="786"/>
    </location>
</feature>
<dbReference type="GO" id="GO:0035838">
    <property type="term" value="C:growing cell tip"/>
    <property type="evidence" value="ECO:0007669"/>
    <property type="project" value="TreeGrafter"/>
</dbReference>
<keyword evidence="4" id="KW-1185">Reference proteome</keyword>
<feature type="compositionally biased region" description="Low complexity" evidence="1">
    <location>
        <begin position="767"/>
        <end position="776"/>
    </location>
</feature>
<feature type="compositionally biased region" description="Pro residues" evidence="1">
    <location>
        <begin position="660"/>
        <end position="672"/>
    </location>
</feature>
<dbReference type="PANTHER" id="PTHR28013">
    <property type="entry name" value="PROTEIN DCV1-RELATED"/>
    <property type="match status" value="1"/>
</dbReference>
<gene>
    <name evidence="3" type="ORF">Rhopal_002837-T1</name>
</gene>